<proteinExistence type="predicted"/>
<evidence type="ECO:0000256" key="1">
    <source>
        <dbReference type="SAM" id="SignalP"/>
    </source>
</evidence>
<organism evidence="2 3">
    <name type="scientific">Colletotrichum orbiculare (strain 104-T / ATCC 96160 / CBS 514.97 / LARS 414 / MAFF 240422)</name>
    <name type="common">Cucumber anthracnose fungus</name>
    <name type="synonym">Colletotrichum lagenarium</name>
    <dbReference type="NCBI Taxonomy" id="1213857"/>
    <lineage>
        <taxon>Eukaryota</taxon>
        <taxon>Fungi</taxon>
        <taxon>Dikarya</taxon>
        <taxon>Ascomycota</taxon>
        <taxon>Pezizomycotina</taxon>
        <taxon>Sordariomycetes</taxon>
        <taxon>Hypocreomycetidae</taxon>
        <taxon>Glomerellales</taxon>
        <taxon>Glomerellaceae</taxon>
        <taxon>Colletotrichum</taxon>
        <taxon>Colletotrichum orbiculare species complex</taxon>
    </lineage>
</organism>
<comment type="caution">
    <text evidence="2">The sequence shown here is derived from an EMBL/GenBank/DDBJ whole genome shotgun (WGS) entry which is preliminary data.</text>
</comment>
<reference evidence="3" key="1">
    <citation type="journal article" date="2013" name="New Phytol.">
        <title>Comparative genomic and transcriptomic analyses reveal the hemibiotrophic stage shift of Colletotrichum fungi.</title>
        <authorList>
            <person name="Gan P."/>
            <person name="Ikeda K."/>
            <person name="Irieda H."/>
            <person name="Narusaka M."/>
            <person name="O'Connell R.J."/>
            <person name="Narusaka Y."/>
            <person name="Takano Y."/>
            <person name="Kubo Y."/>
            <person name="Shirasu K."/>
        </authorList>
    </citation>
    <scope>NUCLEOTIDE SEQUENCE [LARGE SCALE GENOMIC DNA]</scope>
    <source>
        <strain evidence="3">104-T / ATCC 96160 / CBS 514.97 / LARS 414 / MAFF 240422</strain>
    </source>
</reference>
<dbReference type="Proteomes" id="UP000014480">
    <property type="component" value="Unassembled WGS sequence"/>
</dbReference>
<keyword evidence="3" id="KW-1185">Reference proteome</keyword>
<keyword evidence="1" id="KW-0732">Signal</keyword>
<dbReference type="EMBL" id="AMCV02000028">
    <property type="protein sequence ID" value="TDZ17641.1"/>
    <property type="molecule type" value="Genomic_DNA"/>
</dbReference>
<feature type="chain" id="PRO_5019834760" description="Cyanovirin-N domain-containing protein" evidence="1">
    <location>
        <begin position="21"/>
        <end position="109"/>
    </location>
</feature>
<evidence type="ECO:0008006" key="4">
    <source>
        <dbReference type="Google" id="ProtNLM"/>
    </source>
</evidence>
<protein>
    <recommendedName>
        <fullName evidence="4">Cyanovirin-N domain-containing protein</fullName>
    </recommendedName>
</protein>
<evidence type="ECO:0000313" key="2">
    <source>
        <dbReference type="EMBL" id="TDZ17641.1"/>
    </source>
</evidence>
<gene>
    <name evidence="2" type="ORF">Cob_v009618</name>
</gene>
<sequence length="109" mass="11828">MMLLQTRILMLLSLASLSYAEAPIISDCACGSKSTRRWDNGVTRATCDSQSLPSPLWAGQTFALNGPDKNGVIKCRITGTHYNMWMDFEKACSATSGSMTGECHYASVP</sequence>
<name>A0A484FIY5_COLOR</name>
<accession>A0A484FIY5</accession>
<dbReference type="AlphaFoldDB" id="A0A484FIY5"/>
<evidence type="ECO:0000313" key="3">
    <source>
        <dbReference type="Proteomes" id="UP000014480"/>
    </source>
</evidence>
<reference evidence="3" key="2">
    <citation type="journal article" date="2019" name="Mol. Plant Microbe Interact.">
        <title>Genome sequence resources for four phytopathogenic fungi from the Colletotrichum orbiculare species complex.</title>
        <authorList>
            <person name="Gan P."/>
            <person name="Tsushima A."/>
            <person name="Narusaka M."/>
            <person name="Narusaka Y."/>
            <person name="Takano Y."/>
            <person name="Kubo Y."/>
            <person name="Shirasu K."/>
        </authorList>
    </citation>
    <scope>GENOME REANNOTATION</scope>
    <source>
        <strain evidence="3">104-T / ATCC 96160 / CBS 514.97 / LARS 414 / MAFF 240422</strain>
    </source>
</reference>
<feature type="signal peptide" evidence="1">
    <location>
        <begin position="1"/>
        <end position="20"/>
    </location>
</feature>